<evidence type="ECO:0000256" key="4">
    <source>
        <dbReference type="ARBA" id="ARBA00022723"/>
    </source>
</evidence>
<gene>
    <name evidence="10" type="ORF">HPU229334_03180</name>
</gene>
<dbReference type="GO" id="GO:0016787">
    <property type="term" value="F:hydrolase activity"/>
    <property type="evidence" value="ECO:0007669"/>
    <property type="project" value="UniProtKB-KW"/>
</dbReference>
<dbReference type="Pfam" id="PF02578">
    <property type="entry name" value="Cu-oxidase_4"/>
    <property type="match status" value="1"/>
</dbReference>
<dbReference type="InterPro" id="IPR011324">
    <property type="entry name" value="Cytotoxic_necrot_fac-like_cat"/>
</dbReference>
<dbReference type="Proteomes" id="UP000037997">
    <property type="component" value="Unassembled WGS sequence"/>
</dbReference>
<dbReference type="InterPro" id="IPR003730">
    <property type="entry name" value="Cu_polyphenol_OxRdtase"/>
</dbReference>
<evidence type="ECO:0000313" key="11">
    <source>
        <dbReference type="Proteomes" id="UP000037997"/>
    </source>
</evidence>
<dbReference type="GO" id="GO:0005507">
    <property type="term" value="F:copper ion binding"/>
    <property type="evidence" value="ECO:0007669"/>
    <property type="project" value="TreeGrafter"/>
</dbReference>
<dbReference type="AlphaFoldDB" id="A0A0N0LTL9"/>
<evidence type="ECO:0000256" key="5">
    <source>
        <dbReference type="ARBA" id="ARBA00022801"/>
    </source>
</evidence>
<keyword evidence="5" id="KW-0378">Hydrolase</keyword>
<evidence type="ECO:0000256" key="1">
    <source>
        <dbReference type="ARBA" id="ARBA00000553"/>
    </source>
</evidence>
<evidence type="ECO:0000256" key="3">
    <source>
        <dbReference type="ARBA" id="ARBA00022679"/>
    </source>
</evidence>
<dbReference type="EMBL" id="JNOC01000017">
    <property type="protein sequence ID" value="KPH56061.1"/>
    <property type="molecule type" value="Genomic_DNA"/>
</dbReference>
<evidence type="ECO:0000256" key="2">
    <source>
        <dbReference type="ARBA" id="ARBA00007353"/>
    </source>
</evidence>
<dbReference type="CDD" id="cd16833">
    <property type="entry name" value="YfiH"/>
    <property type="match status" value="1"/>
</dbReference>
<name>A0A0N0LTL9_9HELI</name>
<sequence>MTLPKGLKIWFSKMGDNVAYHAGDSTKREVEANHKRLLESQGFCLEQLVFLNQVHGKEILKANHFGLLGEGDGILIDKKGIVGLIMVADCNPIVIFDLQNKILVMLHAGRLGVEKGIVFEACKVLQKQYGSHFQNLFAYVGPSIRKCCYEVQEEVISKPLMEGKILQNGKIYLDLVAVLKRQFNEMGINHYEISPICTCCNKRYFSYRRDKKCGRFGMFASLE</sequence>
<comment type="caution">
    <text evidence="10">The sequence shown here is derived from an EMBL/GenBank/DDBJ whole genome shotgun (WGS) entry which is preliminary data.</text>
</comment>
<evidence type="ECO:0000313" key="10">
    <source>
        <dbReference type="EMBL" id="KPH56061.1"/>
    </source>
</evidence>
<keyword evidence="4" id="KW-0479">Metal-binding</keyword>
<comment type="similarity">
    <text evidence="2">Belongs to the purine nucleoside phosphorylase YfiH/LACC1 family.</text>
</comment>
<evidence type="ECO:0000256" key="9">
    <source>
        <dbReference type="ARBA" id="ARBA00049893"/>
    </source>
</evidence>
<evidence type="ECO:0000256" key="6">
    <source>
        <dbReference type="ARBA" id="ARBA00022833"/>
    </source>
</evidence>
<dbReference type="STRING" id="35818.HPU229336_08650"/>
<reference evidence="10 11" key="1">
    <citation type="submission" date="2014-06" db="EMBL/GenBank/DDBJ databases">
        <title>Helicobacter pullorum isolates in fresh chicken meat - phenotypic and genotypic features.</title>
        <authorList>
            <person name="Borges V."/>
            <person name="Santos A."/>
            <person name="Correia C.B."/>
            <person name="Saraiva M."/>
            <person name="Menard A."/>
            <person name="Vieira L."/>
            <person name="Sampaio D.A."/>
            <person name="Gomes J.P."/>
            <person name="Oleastro M."/>
        </authorList>
    </citation>
    <scope>NUCLEOTIDE SEQUENCE [LARGE SCALE GENOMIC DNA]</scope>
    <source>
        <strain evidence="10 11">229334/12</strain>
    </source>
</reference>
<protein>
    <recommendedName>
        <fullName evidence="12">Laccase domain protein yfiH</fullName>
    </recommendedName>
</protein>
<dbReference type="GO" id="GO:0017061">
    <property type="term" value="F:S-methyl-5-thioadenosine phosphorylase activity"/>
    <property type="evidence" value="ECO:0007669"/>
    <property type="project" value="UniProtKB-EC"/>
</dbReference>
<comment type="catalytic activity">
    <reaction evidence="8">
        <text>adenosine + phosphate = alpha-D-ribose 1-phosphate + adenine</text>
        <dbReference type="Rhea" id="RHEA:27642"/>
        <dbReference type="ChEBI" id="CHEBI:16335"/>
        <dbReference type="ChEBI" id="CHEBI:16708"/>
        <dbReference type="ChEBI" id="CHEBI:43474"/>
        <dbReference type="ChEBI" id="CHEBI:57720"/>
        <dbReference type="EC" id="2.4.2.1"/>
    </reaction>
    <physiologicalReaction direction="left-to-right" evidence="8">
        <dbReference type="Rhea" id="RHEA:27643"/>
    </physiologicalReaction>
</comment>
<dbReference type="PANTHER" id="PTHR30616">
    <property type="entry name" value="UNCHARACTERIZED PROTEIN YFIH"/>
    <property type="match status" value="1"/>
</dbReference>
<organism evidence="10 11">
    <name type="scientific">Helicobacter pullorum</name>
    <dbReference type="NCBI Taxonomy" id="35818"/>
    <lineage>
        <taxon>Bacteria</taxon>
        <taxon>Pseudomonadati</taxon>
        <taxon>Campylobacterota</taxon>
        <taxon>Epsilonproteobacteria</taxon>
        <taxon>Campylobacterales</taxon>
        <taxon>Helicobacteraceae</taxon>
        <taxon>Helicobacter</taxon>
    </lineage>
</organism>
<dbReference type="RefSeq" id="WP_054197696.1">
    <property type="nucleotide sequence ID" value="NZ_JNOC01000017.1"/>
</dbReference>
<evidence type="ECO:0000256" key="7">
    <source>
        <dbReference type="ARBA" id="ARBA00047989"/>
    </source>
</evidence>
<dbReference type="SUPFAM" id="SSF64438">
    <property type="entry name" value="CNF1/YfiH-like putative cysteine hydrolases"/>
    <property type="match status" value="1"/>
</dbReference>
<comment type="catalytic activity">
    <reaction evidence="1">
        <text>inosine + phosphate = alpha-D-ribose 1-phosphate + hypoxanthine</text>
        <dbReference type="Rhea" id="RHEA:27646"/>
        <dbReference type="ChEBI" id="CHEBI:17368"/>
        <dbReference type="ChEBI" id="CHEBI:17596"/>
        <dbReference type="ChEBI" id="CHEBI:43474"/>
        <dbReference type="ChEBI" id="CHEBI:57720"/>
        <dbReference type="EC" id="2.4.2.1"/>
    </reaction>
    <physiologicalReaction direction="left-to-right" evidence="1">
        <dbReference type="Rhea" id="RHEA:27647"/>
    </physiologicalReaction>
</comment>
<dbReference type="InterPro" id="IPR038371">
    <property type="entry name" value="Cu_polyphenol_OxRdtase_sf"/>
</dbReference>
<comment type="catalytic activity">
    <reaction evidence="7">
        <text>adenosine + H2O + H(+) = inosine + NH4(+)</text>
        <dbReference type="Rhea" id="RHEA:24408"/>
        <dbReference type="ChEBI" id="CHEBI:15377"/>
        <dbReference type="ChEBI" id="CHEBI:15378"/>
        <dbReference type="ChEBI" id="CHEBI:16335"/>
        <dbReference type="ChEBI" id="CHEBI:17596"/>
        <dbReference type="ChEBI" id="CHEBI:28938"/>
        <dbReference type="EC" id="3.5.4.4"/>
    </reaction>
    <physiologicalReaction direction="left-to-right" evidence="7">
        <dbReference type="Rhea" id="RHEA:24409"/>
    </physiologicalReaction>
</comment>
<dbReference type="PATRIC" id="fig|35818.11.peg.624"/>
<dbReference type="Gene3D" id="3.60.140.10">
    <property type="entry name" value="CNF1/YfiH-like putative cysteine hydrolases"/>
    <property type="match status" value="1"/>
</dbReference>
<dbReference type="PANTHER" id="PTHR30616:SF2">
    <property type="entry name" value="PURINE NUCLEOSIDE PHOSPHORYLASE LACC1"/>
    <property type="match status" value="1"/>
</dbReference>
<keyword evidence="3" id="KW-0808">Transferase</keyword>
<comment type="catalytic activity">
    <reaction evidence="9">
        <text>S-methyl-5'-thioadenosine + phosphate = 5-(methylsulfanyl)-alpha-D-ribose 1-phosphate + adenine</text>
        <dbReference type="Rhea" id="RHEA:11852"/>
        <dbReference type="ChEBI" id="CHEBI:16708"/>
        <dbReference type="ChEBI" id="CHEBI:17509"/>
        <dbReference type="ChEBI" id="CHEBI:43474"/>
        <dbReference type="ChEBI" id="CHEBI:58533"/>
        <dbReference type="EC" id="2.4.2.28"/>
    </reaction>
    <physiologicalReaction direction="left-to-right" evidence="9">
        <dbReference type="Rhea" id="RHEA:11853"/>
    </physiologicalReaction>
</comment>
<proteinExistence type="inferred from homology"/>
<evidence type="ECO:0000256" key="8">
    <source>
        <dbReference type="ARBA" id="ARBA00048968"/>
    </source>
</evidence>
<keyword evidence="6" id="KW-0862">Zinc</keyword>
<accession>A0A0N0LTL9</accession>
<evidence type="ECO:0008006" key="12">
    <source>
        <dbReference type="Google" id="ProtNLM"/>
    </source>
</evidence>